<reference evidence="1 2" key="1">
    <citation type="submission" date="2017-09" db="EMBL/GenBank/DDBJ databases">
        <title>Large-scale bioinformatics analysis of Bacillus genomes uncovers conserved roles of natural products in bacterial physiology.</title>
        <authorList>
            <consortium name="Agbiome Team Llc"/>
            <person name="Bleich R.M."/>
            <person name="Grubbs K.J."/>
            <person name="Santa Maria K.C."/>
            <person name="Allen S.E."/>
            <person name="Farag S."/>
            <person name="Shank E.A."/>
            <person name="Bowers A."/>
        </authorList>
    </citation>
    <scope>NUCLEOTIDE SEQUENCE [LARGE SCALE GENOMIC DNA]</scope>
    <source>
        <strain evidence="1 2">AFS092789</strain>
    </source>
</reference>
<dbReference type="EMBL" id="NVMX01000090">
    <property type="protein sequence ID" value="PDZ94934.1"/>
    <property type="molecule type" value="Genomic_DNA"/>
</dbReference>
<protein>
    <submittedName>
        <fullName evidence="1">Uncharacterized protein</fullName>
    </submittedName>
</protein>
<comment type="caution">
    <text evidence="1">The sequence shown here is derived from an EMBL/GenBank/DDBJ whole genome shotgun (WGS) entry which is preliminary data.</text>
</comment>
<dbReference type="RefSeq" id="WP_098006412.1">
    <property type="nucleotide sequence ID" value="NZ_NVMX01000090.1"/>
</dbReference>
<dbReference type="Proteomes" id="UP000219922">
    <property type="component" value="Unassembled WGS sequence"/>
</dbReference>
<proteinExistence type="predicted"/>
<organism evidence="1 2">
    <name type="scientific">Bacillus cereus</name>
    <dbReference type="NCBI Taxonomy" id="1396"/>
    <lineage>
        <taxon>Bacteria</taxon>
        <taxon>Bacillati</taxon>
        <taxon>Bacillota</taxon>
        <taxon>Bacilli</taxon>
        <taxon>Bacillales</taxon>
        <taxon>Bacillaceae</taxon>
        <taxon>Bacillus</taxon>
        <taxon>Bacillus cereus group</taxon>
    </lineage>
</organism>
<dbReference type="AlphaFoldDB" id="A0A9X6STJ0"/>
<gene>
    <name evidence="1" type="ORF">CON36_31130</name>
</gene>
<evidence type="ECO:0000313" key="2">
    <source>
        <dbReference type="Proteomes" id="UP000219922"/>
    </source>
</evidence>
<sequence length="215" mass="25201">METYIHNGLTIEFQTGLNKPQFSDNRLIIFSKFIDWNSYQKSDICLDDNIVKVTTMSTFHEQSYSSLYLVYDYGAWNRRSFLDMSVIKNLERAGEKILLAKERHNVSLDFGRSKAGKESLEIFSNFIRERFNIVDSDDLVRFRNWDQLKDVYFTQNATKATFGAGQDVLEDLVALLEEKGFHEEAFSLKEQLLKALFSKVTIVLDFKERFKKKKK</sequence>
<accession>A0A9X6STJ0</accession>
<evidence type="ECO:0000313" key="1">
    <source>
        <dbReference type="EMBL" id="PDZ94934.1"/>
    </source>
</evidence>
<name>A0A9X6STJ0_BACCE</name>